<dbReference type="GO" id="GO:0050661">
    <property type="term" value="F:NADP binding"/>
    <property type="evidence" value="ECO:0007669"/>
    <property type="project" value="InterPro"/>
</dbReference>
<dbReference type="EMBL" id="RBKS01000001">
    <property type="protein sequence ID" value="RKR73997.1"/>
    <property type="molecule type" value="Genomic_DNA"/>
</dbReference>
<keyword evidence="5" id="KW-0560">Oxidoreductase</keyword>
<dbReference type="InterPro" id="IPR044152">
    <property type="entry name" value="YqjM-like"/>
</dbReference>
<evidence type="ECO:0000313" key="8">
    <source>
        <dbReference type="Proteomes" id="UP000280008"/>
    </source>
</evidence>
<accession>A0A495IDB2</accession>
<evidence type="ECO:0000259" key="6">
    <source>
        <dbReference type="Pfam" id="PF00724"/>
    </source>
</evidence>
<evidence type="ECO:0000256" key="4">
    <source>
        <dbReference type="ARBA" id="ARBA00022857"/>
    </source>
</evidence>
<organism evidence="7 8">
    <name type="scientific">Frondihabitans australicus</name>
    <dbReference type="NCBI Taxonomy" id="386892"/>
    <lineage>
        <taxon>Bacteria</taxon>
        <taxon>Bacillati</taxon>
        <taxon>Actinomycetota</taxon>
        <taxon>Actinomycetes</taxon>
        <taxon>Micrococcales</taxon>
        <taxon>Microbacteriaceae</taxon>
        <taxon>Frondihabitans</taxon>
    </lineage>
</organism>
<evidence type="ECO:0000256" key="1">
    <source>
        <dbReference type="ARBA" id="ARBA00001917"/>
    </source>
</evidence>
<keyword evidence="2" id="KW-0285">Flavoprotein</keyword>
<dbReference type="Proteomes" id="UP000280008">
    <property type="component" value="Unassembled WGS sequence"/>
</dbReference>
<evidence type="ECO:0000313" key="7">
    <source>
        <dbReference type="EMBL" id="RKR73997.1"/>
    </source>
</evidence>
<dbReference type="Gene3D" id="3.20.20.70">
    <property type="entry name" value="Aldolase class I"/>
    <property type="match status" value="1"/>
</dbReference>
<dbReference type="GO" id="GO:0003959">
    <property type="term" value="F:NADPH dehydrogenase activity"/>
    <property type="evidence" value="ECO:0007669"/>
    <property type="project" value="InterPro"/>
</dbReference>
<keyword evidence="3" id="KW-0288">FMN</keyword>
<name>A0A495IDB2_9MICO</name>
<sequence length="367" mass="40052">MPESARPHLFSPITLRGMEFRNRLWVPALTMFTVESRDGMPSDFHFVHLGAIATGGAGAVIAEATSVEPAGRASPHDVGLWNDAQRDSWARISRFAKEYGTRIGIQLGHAGRKASQPRSWEPQIGTLPTSMGGWTTVGPSAVAYQGLDVPHELTGDEVRAMVRAFADAARRAQEAGFDFVEIHAAHGFLIHQFLSPISNRRRDEYGGSLENRARFFLEIVTAIRETVGESMPLLARVSATDWVEGGWNEEETALVTAWAQERGVDFFDVSTGGLVPDATIPVFPGYQVQFADRLKAAADATTGAVGLILTPAQAAEIVESGQADVAFVGREFLRDPHFGLRAAHELGVDIDYYPQPYHRARFRSPAA</sequence>
<reference evidence="7 8" key="1">
    <citation type="submission" date="2018-10" db="EMBL/GenBank/DDBJ databases">
        <title>Sequencing the genomes of 1000 actinobacteria strains.</title>
        <authorList>
            <person name="Klenk H.-P."/>
        </authorList>
    </citation>
    <scope>NUCLEOTIDE SEQUENCE [LARGE SCALE GENOMIC DNA]</scope>
    <source>
        <strain evidence="7 8">DSM 17894</strain>
    </source>
</reference>
<dbReference type="AlphaFoldDB" id="A0A495IDB2"/>
<keyword evidence="4" id="KW-0521">NADP</keyword>
<protein>
    <submittedName>
        <fullName evidence="7">2,4-dienoyl-CoA reductase-like NADH-dependent reductase (Old Yellow Enzyme family)</fullName>
    </submittedName>
</protein>
<dbReference type="InterPro" id="IPR013785">
    <property type="entry name" value="Aldolase_TIM"/>
</dbReference>
<gene>
    <name evidence="7" type="ORF">C8E83_1098</name>
</gene>
<evidence type="ECO:0000256" key="3">
    <source>
        <dbReference type="ARBA" id="ARBA00022643"/>
    </source>
</evidence>
<dbReference type="InterPro" id="IPR001155">
    <property type="entry name" value="OxRdtase_FMN_N"/>
</dbReference>
<dbReference type="Pfam" id="PF00724">
    <property type="entry name" value="Oxidored_FMN"/>
    <property type="match status" value="1"/>
</dbReference>
<comment type="caution">
    <text evidence="7">The sequence shown here is derived from an EMBL/GenBank/DDBJ whole genome shotgun (WGS) entry which is preliminary data.</text>
</comment>
<dbReference type="RefSeq" id="WP_281270798.1">
    <property type="nucleotide sequence ID" value="NZ_RBKS01000001.1"/>
</dbReference>
<keyword evidence="8" id="KW-1185">Reference proteome</keyword>
<dbReference type="PANTHER" id="PTHR43303:SF4">
    <property type="entry name" value="NADPH DEHYDROGENASE C23G7.10C-RELATED"/>
    <property type="match status" value="1"/>
</dbReference>
<evidence type="ECO:0000256" key="5">
    <source>
        <dbReference type="ARBA" id="ARBA00023002"/>
    </source>
</evidence>
<proteinExistence type="predicted"/>
<dbReference type="PANTHER" id="PTHR43303">
    <property type="entry name" value="NADPH DEHYDROGENASE C23G7.10C-RELATED"/>
    <property type="match status" value="1"/>
</dbReference>
<comment type="cofactor">
    <cofactor evidence="1">
        <name>FMN</name>
        <dbReference type="ChEBI" id="CHEBI:58210"/>
    </cofactor>
</comment>
<dbReference type="CDD" id="cd02932">
    <property type="entry name" value="OYE_YqiM_FMN"/>
    <property type="match status" value="1"/>
</dbReference>
<evidence type="ECO:0000256" key="2">
    <source>
        <dbReference type="ARBA" id="ARBA00022630"/>
    </source>
</evidence>
<feature type="domain" description="NADH:flavin oxidoreductase/NADH oxidase N-terminal" evidence="6">
    <location>
        <begin position="9"/>
        <end position="346"/>
    </location>
</feature>
<dbReference type="SUPFAM" id="SSF51395">
    <property type="entry name" value="FMN-linked oxidoreductases"/>
    <property type="match status" value="1"/>
</dbReference>
<dbReference type="GO" id="GO:0010181">
    <property type="term" value="F:FMN binding"/>
    <property type="evidence" value="ECO:0007669"/>
    <property type="project" value="InterPro"/>
</dbReference>